<sequence>MDTITTGVVGRPWRASITPWGAIEPWGSDQQLEWYVAAEDRWHIPGTDTTIRQHRRDHTPVVDTRLRVPGGDIVQTIYSTADAGGMTVVEFANRSPVPVVIALNHRDVLTDRPIEDRRVEGLDLPEGAFSMPVSHGAAVRVALVHQGKRRGRIPAEIASSAEVVKGWSATLGRASRLRLPNPAWTDAISLLRSELLLVGLPPVGDDPAGWVIGLGELVRLGEPIDPWLDEMVAAIAQIGPQAGWREDRALDAARRILLVADETRALGDLDRIIAGRQSSTRPDVEPDGVALIPWVERYLATEGALAPMGIPRSWYGKPVEVYGLPTRNGSAVSYALRWHGARPAILWEQSGAPITLSSPVMAPEWTTTESEGEALWPPPPAQ</sequence>
<proteinExistence type="predicted"/>
<dbReference type="EMBL" id="PDSL01000040">
    <property type="protein sequence ID" value="PIE32927.1"/>
    <property type="molecule type" value="Genomic_DNA"/>
</dbReference>
<evidence type="ECO:0000313" key="2">
    <source>
        <dbReference type="Proteomes" id="UP000230914"/>
    </source>
</evidence>
<organism evidence="1 2">
    <name type="scientific">Ilumatobacter coccineus</name>
    <dbReference type="NCBI Taxonomy" id="467094"/>
    <lineage>
        <taxon>Bacteria</taxon>
        <taxon>Bacillati</taxon>
        <taxon>Actinomycetota</taxon>
        <taxon>Acidimicrobiia</taxon>
        <taxon>Acidimicrobiales</taxon>
        <taxon>Ilumatobacteraceae</taxon>
        <taxon>Ilumatobacter</taxon>
    </lineage>
</organism>
<evidence type="ECO:0000313" key="1">
    <source>
        <dbReference type="EMBL" id="PIE32927.1"/>
    </source>
</evidence>
<reference evidence="1 2" key="1">
    <citation type="submission" date="2017-10" db="EMBL/GenBank/DDBJ databases">
        <title>Novel microbial diversity and functional potential in the marine mammal oral microbiome.</title>
        <authorList>
            <person name="Dudek N.K."/>
            <person name="Sun C.L."/>
            <person name="Burstein D."/>
            <person name="Kantor R.S."/>
            <person name="Aliaga Goltsman D.S."/>
            <person name="Bik E.M."/>
            <person name="Thomas B.C."/>
            <person name="Banfield J.F."/>
            <person name="Relman D.A."/>
        </authorList>
    </citation>
    <scope>NUCLEOTIDE SEQUENCE [LARGE SCALE GENOMIC DNA]</scope>
    <source>
        <strain evidence="1">DOLJORAL78_61_10</strain>
    </source>
</reference>
<accession>A0A2G6KB93</accession>
<dbReference type="Proteomes" id="UP000230914">
    <property type="component" value="Unassembled WGS sequence"/>
</dbReference>
<gene>
    <name evidence="1" type="ORF">CSA55_02725</name>
</gene>
<dbReference type="AlphaFoldDB" id="A0A2G6KB93"/>
<comment type="caution">
    <text evidence="1">The sequence shown here is derived from an EMBL/GenBank/DDBJ whole genome shotgun (WGS) entry which is preliminary data.</text>
</comment>
<name>A0A2G6KB93_9ACTN</name>
<protein>
    <submittedName>
        <fullName evidence="1">Uncharacterized protein</fullName>
    </submittedName>
</protein>